<dbReference type="Proteomes" id="UP001204953">
    <property type="component" value="Unassembled WGS sequence"/>
</dbReference>
<comment type="caution">
    <text evidence="1">The sequence shown here is derived from an EMBL/GenBank/DDBJ whole genome shotgun (WGS) entry which is preliminary data.</text>
</comment>
<gene>
    <name evidence="1" type="ORF">NJ959_26625</name>
</gene>
<name>A0AAE3GWJ1_9CYAN</name>
<accession>A0AAE3GWJ1</accession>
<sequence length="98" mass="11375">MQDLRAELSEILDEAEWEWLIPHVKRDVVIFVTENLDLLDVGVAFAHDDTLSVQDWISKQQLHKPLPEQLTAWNGDKTIRFQALIVQPYILVKELARA</sequence>
<dbReference type="EMBL" id="JAMZMM010000454">
    <property type="protein sequence ID" value="MCP2732011.1"/>
    <property type="molecule type" value="Genomic_DNA"/>
</dbReference>
<evidence type="ECO:0000313" key="1">
    <source>
        <dbReference type="EMBL" id="MCP2732011.1"/>
    </source>
</evidence>
<evidence type="ECO:0000313" key="2">
    <source>
        <dbReference type="Proteomes" id="UP001204953"/>
    </source>
</evidence>
<organism evidence="1 2">
    <name type="scientific">Limnofasciculus baicalensis BBK-W-15</name>
    <dbReference type="NCBI Taxonomy" id="2699891"/>
    <lineage>
        <taxon>Bacteria</taxon>
        <taxon>Bacillati</taxon>
        <taxon>Cyanobacteriota</taxon>
        <taxon>Cyanophyceae</taxon>
        <taxon>Coleofasciculales</taxon>
        <taxon>Coleofasciculaceae</taxon>
        <taxon>Limnofasciculus</taxon>
        <taxon>Limnofasciculus baicalensis</taxon>
    </lineage>
</organism>
<protein>
    <submittedName>
        <fullName evidence="1">DUF2288 domain-containing protein</fullName>
    </submittedName>
</protein>
<dbReference type="Pfam" id="PF10052">
    <property type="entry name" value="DUF2288"/>
    <property type="match status" value="1"/>
</dbReference>
<reference evidence="1" key="1">
    <citation type="submission" date="2022-06" db="EMBL/GenBank/DDBJ databases">
        <title>New cyanobacteria of genus Symplocastrum in benthos of Lake Baikal.</title>
        <authorList>
            <person name="Sorokovikova E."/>
            <person name="Tikhonova I."/>
            <person name="Krasnopeev A."/>
            <person name="Evseev P."/>
            <person name="Gladkikh A."/>
            <person name="Belykh O."/>
        </authorList>
    </citation>
    <scope>NUCLEOTIDE SEQUENCE</scope>
    <source>
        <strain evidence="1">BBK-W-15</strain>
    </source>
</reference>
<dbReference type="AlphaFoldDB" id="A0AAE3GWJ1"/>
<proteinExistence type="predicted"/>
<dbReference type="InterPro" id="IPR018741">
    <property type="entry name" value="DUF2288"/>
</dbReference>
<keyword evidence="2" id="KW-1185">Reference proteome</keyword>
<dbReference type="RefSeq" id="WP_254014739.1">
    <property type="nucleotide sequence ID" value="NZ_JAMZMM010000454.1"/>
</dbReference>